<evidence type="ECO:0000313" key="2">
    <source>
        <dbReference type="Proteomes" id="UP000008311"/>
    </source>
</evidence>
<keyword evidence="2" id="KW-1185">Reference proteome</keyword>
<dbReference type="AlphaFoldDB" id="B9TDX2"/>
<organism evidence="1 2">
    <name type="scientific">Ricinus communis</name>
    <name type="common">Castor bean</name>
    <dbReference type="NCBI Taxonomy" id="3988"/>
    <lineage>
        <taxon>Eukaryota</taxon>
        <taxon>Viridiplantae</taxon>
        <taxon>Streptophyta</taxon>
        <taxon>Embryophyta</taxon>
        <taxon>Tracheophyta</taxon>
        <taxon>Spermatophyta</taxon>
        <taxon>Magnoliopsida</taxon>
        <taxon>eudicotyledons</taxon>
        <taxon>Gunneridae</taxon>
        <taxon>Pentapetalae</taxon>
        <taxon>rosids</taxon>
        <taxon>fabids</taxon>
        <taxon>Malpighiales</taxon>
        <taxon>Euphorbiaceae</taxon>
        <taxon>Acalyphoideae</taxon>
        <taxon>Acalypheae</taxon>
        <taxon>Ricinus</taxon>
    </lineage>
</organism>
<gene>
    <name evidence="1" type="ORF">RCOM_1820600</name>
</gene>
<name>B9TDX2_RICCO</name>
<dbReference type="Proteomes" id="UP000008311">
    <property type="component" value="Unassembled WGS sequence"/>
</dbReference>
<protein>
    <submittedName>
        <fullName evidence="1">Uncharacterized protein</fullName>
    </submittedName>
</protein>
<evidence type="ECO:0000313" key="1">
    <source>
        <dbReference type="EMBL" id="EEF25940.1"/>
    </source>
</evidence>
<accession>B9TDX2</accession>
<dbReference type="InParanoid" id="B9TDX2"/>
<reference evidence="2" key="1">
    <citation type="journal article" date="2010" name="Nat. Biotechnol.">
        <title>Draft genome sequence of the oilseed species Ricinus communis.</title>
        <authorList>
            <person name="Chan A.P."/>
            <person name="Crabtree J."/>
            <person name="Zhao Q."/>
            <person name="Lorenzi H."/>
            <person name="Orvis J."/>
            <person name="Puiu D."/>
            <person name="Melake-Berhan A."/>
            <person name="Jones K.M."/>
            <person name="Redman J."/>
            <person name="Chen G."/>
            <person name="Cahoon E.B."/>
            <person name="Gedil M."/>
            <person name="Stanke M."/>
            <person name="Haas B.J."/>
            <person name="Wortman J.R."/>
            <person name="Fraser-Liggett C.M."/>
            <person name="Ravel J."/>
            <person name="Rabinowicz P.D."/>
        </authorList>
    </citation>
    <scope>NUCLEOTIDE SEQUENCE [LARGE SCALE GENOMIC DNA]</scope>
    <source>
        <strain evidence="2">cv. Hale</strain>
    </source>
</reference>
<sequence>MDIARRLFPDSRVFERGPHRFEAQGLPAGAQPENCDIVRQGEAKFGTGSRNTHYLVLVDALPVYVRISTAQPEAGGGEFAALEVPAPSESTAEFEARILAKLAALTRPASVQPPVENACTAPRPA</sequence>
<dbReference type="EMBL" id="EQ978555">
    <property type="protein sequence ID" value="EEF25940.1"/>
    <property type="molecule type" value="Genomic_DNA"/>
</dbReference>
<proteinExistence type="predicted"/>